<evidence type="ECO:0000313" key="1">
    <source>
        <dbReference type="EMBL" id="KAK7280545.1"/>
    </source>
</evidence>
<sequence>MRLRFCHVRATLDGIAHSPWQRGPTVICIVDGQIVPYPDSIDEQAKIGIEEEQGALRMEAVRVESSGATP</sequence>
<reference evidence="1 2" key="1">
    <citation type="submission" date="2024-01" db="EMBL/GenBank/DDBJ databases">
        <title>The genomes of 5 underutilized Papilionoideae crops provide insights into root nodulation and disease resistance.</title>
        <authorList>
            <person name="Yuan L."/>
        </authorList>
    </citation>
    <scope>NUCLEOTIDE SEQUENCE [LARGE SCALE GENOMIC DNA]</scope>
    <source>
        <strain evidence="1">LY-2023</strain>
        <tissue evidence="1">Leaf</tissue>
    </source>
</reference>
<protein>
    <submittedName>
        <fullName evidence="1">Uncharacterized protein</fullName>
    </submittedName>
</protein>
<gene>
    <name evidence="1" type="ORF">RJT34_25609</name>
</gene>
<organism evidence="1 2">
    <name type="scientific">Clitoria ternatea</name>
    <name type="common">Butterfly pea</name>
    <dbReference type="NCBI Taxonomy" id="43366"/>
    <lineage>
        <taxon>Eukaryota</taxon>
        <taxon>Viridiplantae</taxon>
        <taxon>Streptophyta</taxon>
        <taxon>Embryophyta</taxon>
        <taxon>Tracheophyta</taxon>
        <taxon>Spermatophyta</taxon>
        <taxon>Magnoliopsida</taxon>
        <taxon>eudicotyledons</taxon>
        <taxon>Gunneridae</taxon>
        <taxon>Pentapetalae</taxon>
        <taxon>rosids</taxon>
        <taxon>fabids</taxon>
        <taxon>Fabales</taxon>
        <taxon>Fabaceae</taxon>
        <taxon>Papilionoideae</taxon>
        <taxon>50 kb inversion clade</taxon>
        <taxon>NPAAA clade</taxon>
        <taxon>indigoferoid/millettioid clade</taxon>
        <taxon>Phaseoleae</taxon>
        <taxon>Clitoria</taxon>
    </lineage>
</organism>
<dbReference type="EMBL" id="JAYKXN010000006">
    <property type="protein sequence ID" value="KAK7280545.1"/>
    <property type="molecule type" value="Genomic_DNA"/>
</dbReference>
<comment type="caution">
    <text evidence="1">The sequence shown here is derived from an EMBL/GenBank/DDBJ whole genome shotgun (WGS) entry which is preliminary data.</text>
</comment>
<dbReference type="Proteomes" id="UP001359559">
    <property type="component" value="Unassembled WGS sequence"/>
</dbReference>
<evidence type="ECO:0000313" key="2">
    <source>
        <dbReference type="Proteomes" id="UP001359559"/>
    </source>
</evidence>
<dbReference type="AlphaFoldDB" id="A0AAN9FWH8"/>
<name>A0AAN9FWH8_CLITE</name>
<accession>A0AAN9FWH8</accession>
<keyword evidence="2" id="KW-1185">Reference proteome</keyword>
<proteinExistence type="predicted"/>